<evidence type="ECO:0000313" key="1">
    <source>
        <dbReference type="EMBL" id="KAJ8617142.1"/>
    </source>
</evidence>
<keyword evidence="2" id="KW-1185">Reference proteome</keyword>
<proteinExistence type="predicted"/>
<protein>
    <submittedName>
        <fullName evidence="1">Uncharacterized protein</fullName>
    </submittedName>
</protein>
<dbReference type="Proteomes" id="UP001234297">
    <property type="component" value="Chromosome 4"/>
</dbReference>
<evidence type="ECO:0000313" key="2">
    <source>
        <dbReference type="Proteomes" id="UP001234297"/>
    </source>
</evidence>
<sequence length="112" mass="12579">MIFTTYESPSAPILHISTFWGLSSQRRKGQKSQNCPSPSPPSGKLQLPFQSILGLLLFHFQILKPILGFPSSKSHSLLFSSPVVLQSIEICLLYEILLVFSFSCRQHLIFTV</sequence>
<name>A0ACC2K7Q8_PERAE</name>
<gene>
    <name evidence="1" type="ORF">MRB53_013328</name>
</gene>
<reference evidence="1 2" key="1">
    <citation type="journal article" date="2022" name="Hortic Res">
        <title>A haplotype resolved chromosomal level avocado genome allows analysis of novel avocado genes.</title>
        <authorList>
            <person name="Nath O."/>
            <person name="Fletcher S.J."/>
            <person name="Hayward A."/>
            <person name="Shaw L.M."/>
            <person name="Masouleh A.K."/>
            <person name="Furtado A."/>
            <person name="Henry R.J."/>
            <person name="Mitter N."/>
        </authorList>
    </citation>
    <scope>NUCLEOTIDE SEQUENCE [LARGE SCALE GENOMIC DNA]</scope>
    <source>
        <strain evidence="2">cv. Hass</strain>
    </source>
</reference>
<accession>A0ACC2K7Q8</accession>
<comment type="caution">
    <text evidence="1">The sequence shown here is derived from an EMBL/GenBank/DDBJ whole genome shotgun (WGS) entry which is preliminary data.</text>
</comment>
<organism evidence="1 2">
    <name type="scientific">Persea americana</name>
    <name type="common">Avocado</name>
    <dbReference type="NCBI Taxonomy" id="3435"/>
    <lineage>
        <taxon>Eukaryota</taxon>
        <taxon>Viridiplantae</taxon>
        <taxon>Streptophyta</taxon>
        <taxon>Embryophyta</taxon>
        <taxon>Tracheophyta</taxon>
        <taxon>Spermatophyta</taxon>
        <taxon>Magnoliopsida</taxon>
        <taxon>Magnoliidae</taxon>
        <taxon>Laurales</taxon>
        <taxon>Lauraceae</taxon>
        <taxon>Persea</taxon>
    </lineage>
</organism>
<dbReference type="EMBL" id="CM056812">
    <property type="protein sequence ID" value="KAJ8617142.1"/>
    <property type="molecule type" value="Genomic_DNA"/>
</dbReference>